<keyword evidence="2" id="KW-0067">ATP-binding</keyword>
<feature type="binding site" evidence="2">
    <location>
        <position position="60"/>
    </location>
    <ligand>
        <name>ATP</name>
        <dbReference type="ChEBI" id="CHEBI:30616"/>
    </ligand>
</feature>
<keyword evidence="2" id="KW-0547">Nucleotide-binding</keyword>
<dbReference type="AlphaFoldDB" id="A0A2Z6S2U5"/>
<dbReference type="InterPro" id="IPR050767">
    <property type="entry name" value="Sel1_AlgK"/>
</dbReference>
<dbReference type="SUPFAM" id="SSF81901">
    <property type="entry name" value="HCP-like"/>
    <property type="match status" value="2"/>
</dbReference>
<dbReference type="InterPro" id="IPR001245">
    <property type="entry name" value="Ser-Thr/Tyr_kinase_cat_dom"/>
</dbReference>
<dbReference type="CDD" id="cd00180">
    <property type="entry name" value="PKc"/>
    <property type="match status" value="1"/>
</dbReference>
<dbReference type="PROSITE" id="PS50011">
    <property type="entry name" value="PROTEIN_KINASE_DOM"/>
    <property type="match status" value="1"/>
</dbReference>
<dbReference type="InterPro" id="IPR006597">
    <property type="entry name" value="Sel1-like"/>
</dbReference>
<feature type="domain" description="Protein kinase" evidence="3">
    <location>
        <begin position="31"/>
        <end position="367"/>
    </location>
</feature>
<dbReference type="Gene3D" id="1.25.40.10">
    <property type="entry name" value="Tetratricopeptide repeat domain"/>
    <property type="match status" value="2"/>
</dbReference>
<dbReference type="SMART" id="SM00671">
    <property type="entry name" value="SEL1"/>
    <property type="match status" value="6"/>
</dbReference>
<dbReference type="Proteomes" id="UP000247702">
    <property type="component" value="Unassembled WGS sequence"/>
</dbReference>
<dbReference type="InterPro" id="IPR011990">
    <property type="entry name" value="TPR-like_helical_dom_sf"/>
</dbReference>
<dbReference type="GO" id="GO:0004672">
    <property type="term" value="F:protein kinase activity"/>
    <property type="evidence" value="ECO:0007669"/>
    <property type="project" value="InterPro"/>
</dbReference>
<dbReference type="EMBL" id="BEXD01003862">
    <property type="protein sequence ID" value="GBC03002.1"/>
    <property type="molecule type" value="Genomic_DNA"/>
</dbReference>
<reference evidence="4 5" key="1">
    <citation type="submission" date="2017-11" db="EMBL/GenBank/DDBJ databases">
        <title>The genome of Rhizophagus clarus HR1 reveals common genetic basis of auxotrophy among arbuscular mycorrhizal fungi.</title>
        <authorList>
            <person name="Kobayashi Y."/>
        </authorList>
    </citation>
    <scope>NUCLEOTIDE SEQUENCE [LARGE SCALE GENOMIC DNA]</scope>
    <source>
        <strain evidence="4 5">HR1</strain>
    </source>
</reference>
<name>A0A2Z6S2U5_9GLOM</name>
<protein>
    <recommendedName>
        <fullName evidence="3">Protein kinase domain-containing protein</fullName>
    </recommendedName>
</protein>
<dbReference type="Gene3D" id="1.10.510.10">
    <property type="entry name" value="Transferase(Phosphotransferase) domain 1"/>
    <property type="match status" value="1"/>
</dbReference>
<evidence type="ECO:0000259" key="3">
    <source>
        <dbReference type="PROSITE" id="PS50011"/>
    </source>
</evidence>
<dbReference type="GO" id="GO:0005524">
    <property type="term" value="F:ATP binding"/>
    <property type="evidence" value="ECO:0007669"/>
    <property type="project" value="UniProtKB-UniRule"/>
</dbReference>
<evidence type="ECO:0000313" key="5">
    <source>
        <dbReference type="Proteomes" id="UP000247702"/>
    </source>
</evidence>
<dbReference type="InterPro" id="IPR017441">
    <property type="entry name" value="Protein_kinase_ATP_BS"/>
</dbReference>
<organism evidence="4 5">
    <name type="scientific">Rhizophagus clarus</name>
    <dbReference type="NCBI Taxonomy" id="94130"/>
    <lineage>
        <taxon>Eukaryota</taxon>
        <taxon>Fungi</taxon>
        <taxon>Fungi incertae sedis</taxon>
        <taxon>Mucoromycota</taxon>
        <taxon>Glomeromycotina</taxon>
        <taxon>Glomeromycetes</taxon>
        <taxon>Glomerales</taxon>
        <taxon>Glomeraceae</taxon>
        <taxon>Rhizophagus</taxon>
    </lineage>
</organism>
<dbReference type="PANTHER" id="PTHR11102:SF160">
    <property type="entry name" value="ERAD-ASSOCIATED E3 UBIQUITIN-PROTEIN LIGASE COMPONENT HRD3"/>
    <property type="match status" value="1"/>
</dbReference>
<dbReference type="InterPro" id="IPR000719">
    <property type="entry name" value="Prot_kinase_dom"/>
</dbReference>
<evidence type="ECO:0000256" key="2">
    <source>
        <dbReference type="PROSITE-ProRule" id="PRU10141"/>
    </source>
</evidence>
<dbReference type="PANTHER" id="PTHR11102">
    <property type="entry name" value="SEL-1-LIKE PROTEIN"/>
    <property type="match status" value="1"/>
</dbReference>
<gene>
    <name evidence="4" type="ORF">RclHR1_04920011</name>
</gene>
<proteinExistence type="inferred from homology"/>
<dbReference type="InterPro" id="IPR011009">
    <property type="entry name" value="Kinase-like_dom_sf"/>
</dbReference>
<dbReference type="SUPFAM" id="SSF56112">
    <property type="entry name" value="Protein kinase-like (PK-like)"/>
    <property type="match status" value="1"/>
</dbReference>
<dbReference type="Pfam" id="PF07714">
    <property type="entry name" value="PK_Tyr_Ser-Thr"/>
    <property type="match status" value="1"/>
</dbReference>
<dbReference type="PROSITE" id="PS00107">
    <property type="entry name" value="PROTEIN_KINASE_ATP"/>
    <property type="match status" value="1"/>
</dbReference>
<evidence type="ECO:0000256" key="1">
    <source>
        <dbReference type="ARBA" id="ARBA00038101"/>
    </source>
</evidence>
<comment type="similarity">
    <text evidence="1">Belongs to the sel-1 family.</text>
</comment>
<evidence type="ECO:0000313" key="4">
    <source>
        <dbReference type="EMBL" id="GBC03002.1"/>
    </source>
</evidence>
<accession>A0A2Z6S2U5</accession>
<comment type="caution">
    <text evidence="4">The sequence shown here is derived from an EMBL/GenBank/DDBJ whole genome shotgun (WGS) entry which is preliminary data.</text>
</comment>
<sequence>MQNNVNINESINWIEEAINKKHIKYYEYENFKNIQKIGCGAFGKVFRANWKKFDNYLALKTFFNLNDITLKEIVNELKLQREVDFHDNIIRFFGITKFESENKIDQTKSYLLVMEYADGGTLRDYLKKNFNRLSWNDKYHLSYQLACSILCLHDEGIIHRDFILVMCWPIGIPSSWQILGYKKGLMKHLIHNQNYAVCKYISIILECWNNEPNKRPSIDEVVNRLRIFISNPNIVTIHQQNDISDQTDPIVNENVTPNSTVSSFHGELSNMIHNFTNMNTNELDNTTSINEQINENVSSKNNFNIIVNEIVDLINENASSKNNFDIIINEIVDLIFQKINEGKAKKKSVLDYLCNHNINLKEIYNWLLNNQDTSHYIFILGYFNYYGIGTSANKENAFNLFINASEQDHILAQCFAGDCYKYEEGITKNENLAFEYHKKVANQGYAIGQFKLGRFYESEICVKKDLKMSAYWYEKAANNGDLVAMHNLGRFYKNGFGVDKNHQKAFELFKKSAEGENSSGIMMLGYCYDFGIGINIDKQKATKLYQKAANLGNKMAQYNLAMSYENGEGIEKDLAKANYWYEQSAKQEYQYVQN</sequence>
<keyword evidence="5" id="KW-1185">Reference proteome</keyword>
<dbReference type="Pfam" id="PF08238">
    <property type="entry name" value="Sel1"/>
    <property type="match status" value="6"/>
</dbReference>